<gene>
    <name evidence="1" type="ORF">Aory05_000664500</name>
</gene>
<evidence type="ECO:0000313" key="2">
    <source>
        <dbReference type="Proteomes" id="UP001165189"/>
    </source>
</evidence>
<dbReference type="EMBL" id="BSYB01000025">
    <property type="protein sequence ID" value="GMG47936.1"/>
    <property type="molecule type" value="Genomic_DNA"/>
</dbReference>
<keyword evidence="2" id="KW-1185">Reference proteome</keyword>
<organism evidence="1 2">
    <name type="scientific">Aspergillus oryzae var. brunneus</name>
    <dbReference type="NCBI Taxonomy" id="332754"/>
    <lineage>
        <taxon>Eukaryota</taxon>
        <taxon>Fungi</taxon>
        <taxon>Dikarya</taxon>
        <taxon>Ascomycota</taxon>
        <taxon>Pezizomycotina</taxon>
        <taxon>Eurotiomycetes</taxon>
        <taxon>Eurotiomycetidae</taxon>
        <taxon>Eurotiales</taxon>
        <taxon>Aspergillaceae</taxon>
        <taxon>Aspergillus</taxon>
        <taxon>Aspergillus subgen. Circumdati</taxon>
    </lineage>
</organism>
<reference evidence="1" key="1">
    <citation type="submission" date="2023-04" db="EMBL/GenBank/DDBJ databases">
        <title>Aspergillus oryzae var. brunneus NBRC 4377.</title>
        <authorList>
            <person name="Ichikawa N."/>
            <person name="Sato H."/>
            <person name="Tonouchi N."/>
        </authorList>
    </citation>
    <scope>NUCLEOTIDE SEQUENCE</scope>
    <source>
        <strain evidence="1">NBRC 4377</strain>
    </source>
</reference>
<evidence type="ECO:0000313" key="1">
    <source>
        <dbReference type="EMBL" id="GMG47936.1"/>
    </source>
</evidence>
<name>A0ABQ6KW63_ASPOZ</name>
<protein>
    <submittedName>
        <fullName evidence="1">Unnamed protein product</fullName>
    </submittedName>
</protein>
<sequence length="116" mass="13267">MITETRTLAKEAPADTENRAWMKLSPETKANVRNGYRAFASLVLVRASGFTFDPKRTLELNQQLERMKDQLPHAFCISPPGTILFENETIIQKYGLERYTNTKPSGRHVLMPLDRS</sequence>
<dbReference type="Proteomes" id="UP001165189">
    <property type="component" value="Unassembled WGS sequence"/>
</dbReference>
<comment type="caution">
    <text evidence="1">The sequence shown here is derived from an EMBL/GenBank/DDBJ whole genome shotgun (WGS) entry which is preliminary data.</text>
</comment>
<accession>A0ABQ6KW63</accession>
<proteinExistence type="predicted"/>